<evidence type="ECO:0000313" key="6">
    <source>
        <dbReference type="EMBL" id="MBP2025636.1"/>
    </source>
</evidence>
<sequence>MYSEIVGILSNGSLKKKSLYEGSKKEYLLASMMAGFFIGIGILIMSLSNLIFKSVSFPIEKLVNGFVFSLALSLVMTVGGELFTGNVLVLSMGSLDKKLSLKDCLKICSLSYLGNLFGAIILSILFLGAEGSLTNIVDTVLNLATTKVSYSFSVLFFKGIMCNILVCLGVLAYNKMENEVAKLIMVFWCILPFIALGFEHSIANMTCFTIAKIVSSEFTFAMIFRNLIPVTLGNILGGLIVSLTYFSLGKNK</sequence>
<organism evidence="6 7">
    <name type="scientific">Peptoniphilus stercorisuis</name>
    <dbReference type="NCBI Taxonomy" id="1436965"/>
    <lineage>
        <taxon>Bacteria</taxon>
        <taxon>Bacillati</taxon>
        <taxon>Bacillota</taxon>
        <taxon>Tissierellia</taxon>
        <taxon>Tissierellales</taxon>
        <taxon>Peptoniphilaceae</taxon>
        <taxon>Peptoniphilus</taxon>
    </lineage>
</organism>
<protein>
    <submittedName>
        <fullName evidence="6">Nitrite transporter NirC</fullName>
    </submittedName>
</protein>
<evidence type="ECO:0000256" key="2">
    <source>
        <dbReference type="ARBA" id="ARBA00022692"/>
    </source>
</evidence>
<evidence type="ECO:0000256" key="4">
    <source>
        <dbReference type="ARBA" id="ARBA00023136"/>
    </source>
</evidence>
<dbReference type="Proteomes" id="UP001519306">
    <property type="component" value="Unassembled WGS sequence"/>
</dbReference>
<name>A0ABS4KEN2_9FIRM</name>
<keyword evidence="3 5" id="KW-1133">Transmembrane helix</keyword>
<evidence type="ECO:0000256" key="3">
    <source>
        <dbReference type="ARBA" id="ARBA00022989"/>
    </source>
</evidence>
<evidence type="ECO:0000256" key="5">
    <source>
        <dbReference type="SAM" id="Phobius"/>
    </source>
</evidence>
<keyword evidence="2 5" id="KW-0812">Transmembrane</keyword>
<feature type="transmembrane region" description="Helical" evidence="5">
    <location>
        <begin position="180"/>
        <end position="198"/>
    </location>
</feature>
<feature type="transmembrane region" description="Helical" evidence="5">
    <location>
        <begin position="149"/>
        <end position="173"/>
    </location>
</feature>
<feature type="transmembrane region" description="Helical" evidence="5">
    <location>
        <begin position="67"/>
        <end position="89"/>
    </location>
</feature>
<proteinExistence type="predicted"/>
<keyword evidence="4 5" id="KW-0472">Membrane</keyword>
<accession>A0ABS4KEN2</accession>
<dbReference type="EMBL" id="JAGGLJ010000010">
    <property type="protein sequence ID" value="MBP2025636.1"/>
    <property type="molecule type" value="Genomic_DNA"/>
</dbReference>
<gene>
    <name evidence="6" type="ORF">J2Z71_001179</name>
</gene>
<dbReference type="InterPro" id="IPR000292">
    <property type="entry name" value="For/NO2_transpt"/>
</dbReference>
<evidence type="ECO:0000256" key="1">
    <source>
        <dbReference type="ARBA" id="ARBA00004141"/>
    </source>
</evidence>
<comment type="subcellular location">
    <subcellularLocation>
        <location evidence="1">Membrane</location>
        <topology evidence="1">Multi-pass membrane protein</topology>
    </subcellularLocation>
</comment>
<dbReference type="PANTHER" id="PTHR30520">
    <property type="entry name" value="FORMATE TRANSPORTER-RELATED"/>
    <property type="match status" value="1"/>
</dbReference>
<dbReference type="Gene3D" id="1.20.1080.10">
    <property type="entry name" value="Glycerol uptake facilitator protein"/>
    <property type="match status" value="1"/>
</dbReference>
<dbReference type="PANTHER" id="PTHR30520:SF8">
    <property type="entry name" value="NITRITE TRANSPORTER NIRC"/>
    <property type="match status" value="1"/>
</dbReference>
<comment type="caution">
    <text evidence="6">The sequence shown here is derived from an EMBL/GenBank/DDBJ whole genome shotgun (WGS) entry which is preliminary data.</text>
</comment>
<dbReference type="Pfam" id="PF01226">
    <property type="entry name" value="Form_Nir_trans"/>
    <property type="match status" value="1"/>
</dbReference>
<dbReference type="InterPro" id="IPR023271">
    <property type="entry name" value="Aquaporin-like"/>
</dbReference>
<reference evidence="6 7" key="1">
    <citation type="submission" date="2021-03" db="EMBL/GenBank/DDBJ databases">
        <title>Genomic Encyclopedia of Type Strains, Phase IV (KMG-IV): sequencing the most valuable type-strain genomes for metagenomic binning, comparative biology and taxonomic classification.</title>
        <authorList>
            <person name="Goeker M."/>
        </authorList>
    </citation>
    <scope>NUCLEOTIDE SEQUENCE [LARGE SCALE GENOMIC DNA]</scope>
    <source>
        <strain evidence="6 7">DSM 27563</strain>
    </source>
</reference>
<feature type="transmembrane region" description="Helical" evidence="5">
    <location>
        <begin position="227"/>
        <end position="248"/>
    </location>
</feature>
<feature type="transmembrane region" description="Helical" evidence="5">
    <location>
        <begin position="27"/>
        <end position="47"/>
    </location>
</feature>
<evidence type="ECO:0000313" key="7">
    <source>
        <dbReference type="Proteomes" id="UP001519306"/>
    </source>
</evidence>
<dbReference type="RefSeq" id="WP_210060925.1">
    <property type="nucleotide sequence ID" value="NZ_JAGGLJ010000010.1"/>
</dbReference>
<feature type="transmembrane region" description="Helical" evidence="5">
    <location>
        <begin position="110"/>
        <end position="129"/>
    </location>
</feature>
<keyword evidence="7" id="KW-1185">Reference proteome</keyword>